<dbReference type="Proteomes" id="UP000036061">
    <property type="component" value="Chromosome"/>
</dbReference>
<proteinExistence type="predicted"/>
<sequence length="67" mass="8033">MVEWQEVSNEDLTQIIKNLQYQLKEVFKQQGKLTDSDMLKISQELDEYILECQRRNLTYQKGGRLPK</sequence>
<evidence type="ECO:0000313" key="1">
    <source>
        <dbReference type="EMBL" id="AWX54280.1"/>
    </source>
</evidence>
<dbReference type="GO" id="GO:0043937">
    <property type="term" value="P:regulation of sporulation"/>
    <property type="evidence" value="ECO:0007669"/>
    <property type="project" value="InterPro"/>
</dbReference>
<dbReference type="InterPro" id="IPR037208">
    <property type="entry name" value="Spo0E-like_sf"/>
</dbReference>
<dbReference type="Gene3D" id="4.10.280.10">
    <property type="entry name" value="Helix-loop-helix DNA-binding domain"/>
    <property type="match status" value="1"/>
</dbReference>
<reference evidence="1 2" key="1">
    <citation type="journal article" date="2015" name="Genome Announc.">
        <title>Draft Genome Sequence of Brevibacillus brevis DZQ7, a Plant Growth-Promoting Rhizobacterium with Broad-Spectrum Antimicrobial Activity.</title>
        <authorList>
            <person name="Hou Q."/>
            <person name="Wang C."/>
            <person name="Hou X."/>
            <person name="Xia Z."/>
            <person name="Ye J."/>
            <person name="Liu K."/>
            <person name="Liu H."/>
            <person name="Wang J."/>
            <person name="Guo H."/>
            <person name="Yu X."/>
            <person name="Yang Y."/>
            <person name="Du B."/>
            <person name="Ding Y."/>
        </authorList>
    </citation>
    <scope>NUCLEOTIDE SEQUENCE [LARGE SCALE GENOMIC DNA]</scope>
    <source>
        <strain evidence="1 2">DZQ7</strain>
    </source>
</reference>
<dbReference type="RefSeq" id="WP_048031161.1">
    <property type="nucleotide sequence ID" value="NZ_CP030117.1"/>
</dbReference>
<dbReference type="InterPro" id="IPR036638">
    <property type="entry name" value="HLH_DNA-bd_sf"/>
</dbReference>
<dbReference type="AlphaFoldDB" id="A0A2Z4MCT4"/>
<evidence type="ECO:0000313" key="2">
    <source>
        <dbReference type="Proteomes" id="UP000036061"/>
    </source>
</evidence>
<dbReference type="InterPro" id="IPR018540">
    <property type="entry name" value="Spo0E-like"/>
</dbReference>
<protein>
    <submittedName>
        <fullName evidence="1">Spo0E family sporulation regulatory protein-aspartic acid phosphatase</fullName>
    </submittedName>
</protein>
<gene>
    <name evidence="1" type="ORF">AB432_004155</name>
</gene>
<accession>A0A2Z4MCT4</accession>
<dbReference type="Pfam" id="PF09388">
    <property type="entry name" value="SpoOE-like"/>
    <property type="match status" value="1"/>
</dbReference>
<dbReference type="GO" id="GO:0046983">
    <property type="term" value="F:protein dimerization activity"/>
    <property type="evidence" value="ECO:0007669"/>
    <property type="project" value="InterPro"/>
</dbReference>
<dbReference type="SUPFAM" id="SSF140500">
    <property type="entry name" value="BAS1536-like"/>
    <property type="match status" value="1"/>
</dbReference>
<dbReference type="EMBL" id="CP030117">
    <property type="protein sequence ID" value="AWX54280.1"/>
    <property type="molecule type" value="Genomic_DNA"/>
</dbReference>
<organism evidence="1 2">
    <name type="scientific">Brevibacillus brevis</name>
    <name type="common">Bacillus brevis</name>
    <dbReference type="NCBI Taxonomy" id="1393"/>
    <lineage>
        <taxon>Bacteria</taxon>
        <taxon>Bacillati</taxon>
        <taxon>Bacillota</taxon>
        <taxon>Bacilli</taxon>
        <taxon>Bacillales</taxon>
        <taxon>Paenibacillaceae</taxon>
        <taxon>Brevibacillus</taxon>
    </lineage>
</organism>
<name>A0A2Z4MCT4_BREBE</name>